<accession>A0AAV9XTH2</accession>
<sequence>MAEKNGNENYNEVGLYEYETENKNRDQKESVISKDIEHQTQSQDVLFRQDQVDKRGEITGTRAEDERQESDPVKQAVYDELKLKYLYKQSDDSKIKSTSQVSARIHKFGEPAPLIREEEIAIYENPTPDSVLSTPNPLMKPEIQFQIIRRLCNSHYKGLPKAHQTERPHVNWCKMISTHDPEVMIKVNIFYKLIQLDLISILGGIGEGGSSSIHGISGSKSGSGWNQQNICEGFFLLKTYRGTGDCERVFIDLLGRFHGQWGLFFKLFRQKFREICETVGFSKGLWDVNNDRAYSQYTVLKSSKRPLKTEINKYRKEFTNSLRTRPGICSLLNQNQKERAQALKVAVDNISQIKYITQRLCLADYCDIILGKQSVIECAEALTTFFKIKSDTYFDTTERYKSIKPLLIKACSEALFEEKDPGNV</sequence>
<proteinExistence type="predicted"/>
<feature type="compositionally biased region" description="Basic and acidic residues" evidence="1">
    <location>
        <begin position="50"/>
        <end position="73"/>
    </location>
</feature>
<protein>
    <submittedName>
        <fullName evidence="2">Signal peptide-containing</fullName>
    </submittedName>
</protein>
<evidence type="ECO:0000256" key="1">
    <source>
        <dbReference type="SAM" id="MobiDB-lite"/>
    </source>
</evidence>
<feature type="compositionally biased region" description="Basic and acidic residues" evidence="1">
    <location>
        <begin position="20"/>
        <end position="38"/>
    </location>
</feature>
<evidence type="ECO:0000313" key="3">
    <source>
        <dbReference type="Proteomes" id="UP001311799"/>
    </source>
</evidence>
<keyword evidence="3" id="KW-1185">Reference proteome</keyword>
<comment type="caution">
    <text evidence="2">The sequence shown here is derived from an EMBL/GenBank/DDBJ whole genome shotgun (WGS) entry which is preliminary data.</text>
</comment>
<feature type="region of interest" description="Disordered" evidence="1">
    <location>
        <begin position="1"/>
        <end position="73"/>
    </location>
</feature>
<reference evidence="2 3" key="1">
    <citation type="submission" date="2023-10" db="EMBL/GenBank/DDBJ databases">
        <title>Comparative genomics analysis reveals potential genetic determinants of host preference in Cryptosporidium xiaoi.</title>
        <authorList>
            <person name="Xiao L."/>
            <person name="Li J."/>
        </authorList>
    </citation>
    <scope>NUCLEOTIDE SEQUENCE [LARGE SCALE GENOMIC DNA]</scope>
    <source>
        <strain evidence="2 3">52996</strain>
    </source>
</reference>
<dbReference type="Proteomes" id="UP001311799">
    <property type="component" value="Unassembled WGS sequence"/>
</dbReference>
<evidence type="ECO:0000313" key="2">
    <source>
        <dbReference type="EMBL" id="KAK6588003.1"/>
    </source>
</evidence>
<organism evidence="2 3">
    <name type="scientific">Cryptosporidium xiaoi</name>
    <dbReference type="NCBI Taxonomy" id="659607"/>
    <lineage>
        <taxon>Eukaryota</taxon>
        <taxon>Sar</taxon>
        <taxon>Alveolata</taxon>
        <taxon>Apicomplexa</taxon>
        <taxon>Conoidasida</taxon>
        <taxon>Coccidia</taxon>
        <taxon>Eucoccidiorida</taxon>
        <taxon>Eimeriorina</taxon>
        <taxon>Cryptosporidiidae</taxon>
        <taxon>Cryptosporidium</taxon>
    </lineage>
</organism>
<name>A0AAV9XTH2_9CRYT</name>
<dbReference type="AlphaFoldDB" id="A0AAV9XTH2"/>
<gene>
    <name evidence="2" type="ORF">RS030_7928</name>
</gene>
<dbReference type="EMBL" id="JAWDEY010000035">
    <property type="protein sequence ID" value="KAK6588003.1"/>
    <property type="molecule type" value="Genomic_DNA"/>
</dbReference>